<proteinExistence type="predicted"/>
<protein>
    <submittedName>
        <fullName evidence="1">Uncharacterized protein</fullName>
    </submittedName>
</protein>
<reference evidence="1" key="1">
    <citation type="submission" date="2023-06" db="EMBL/GenBank/DDBJ databases">
        <authorList>
            <consortium name="Lawrence Berkeley National Laboratory"/>
            <person name="Ahrendt S."/>
            <person name="Sahu N."/>
            <person name="Indic B."/>
            <person name="Wong-Bajracharya J."/>
            <person name="Merenyi Z."/>
            <person name="Ke H.-M."/>
            <person name="Monk M."/>
            <person name="Kocsube S."/>
            <person name="Drula E."/>
            <person name="Lipzen A."/>
            <person name="Balint B."/>
            <person name="Henrissat B."/>
            <person name="Andreopoulos B."/>
            <person name="Martin F.M."/>
            <person name="Harder C.B."/>
            <person name="Rigling D."/>
            <person name="Ford K.L."/>
            <person name="Foster G.D."/>
            <person name="Pangilinan J."/>
            <person name="Papanicolaou A."/>
            <person name="Barry K."/>
            <person name="LaButti K."/>
            <person name="Viragh M."/>
            <person name="Koriabine M."/>
            <person name="Yan M."/>
            <person name="Riley R."/>
            <person name="Champramary S."/>
            <person name="Plett K.L."/>
            <person name="Tsai I.J."/>
            <person name="Slot J."/>
            <person name="Sipos G."/>
            <person name="Plett J."/>
            <person name="Nagy L.G."/>
            <person name="Grigoriev I.V."/>
        </authorList>
    </citation>
    <scope>NUCLEOTIDE SEQUENCE</scope>
    <source>
        <strain evidence="1">CCBAS 213</strain>
    </source>
</reference>
<dbReference type="AlphaFoldDB" id="A0AA39JAT8"/>
<accession>A0AA39JAT8</accession>
<dbReference type="EMBL" id="JAUEPS010000102">
    <property type="protein sequence ID" value="KAK0437964.1"/>
    <property type="molecule type" value="Genomic_DNA"/>
</dbReference>
<organism evidence="1 2">
    <name type="scientific">Armillaria tabescens</name>
    <name type="common">Ringless honey mushroom</name>
    <name type="synonym">Agaricus tabescens</name>
    <dbReference type="NCBI Taxonomy" id="1929756"/>
    <lineage>
        <taxon>Eukaryota</taxon>
        <taxon>Fungi</taxon>
        <taxon>Dikarya</taxon>
        <taxon>Basidiomycota</taxon>
        <taxon>Agaricomycotina</taxon>
        <taxon>Agaricomycetes</taxon>
        <taxon>Agaricomycetidae</taxon>
        <taxon>Agaricales</taxon>
        <taxon>Marasmiineae</taxon>
        <taxon>Physalacriaceae</taxon>
        <taxon>Desarmillaria</taxon>
    </lineage>
</organism>
<gene>
    <name evidence="1" type="ORF">EV420DRAFT_1486837</name>
</gene>
<evidence type="ECO:0000313" key="1">
    <source>
        <dbReference type="EMBL" id="KAK0437964.1"/>
    </source>
</evidence>
<dbReference type="GeneID" id="85353996"/>
<keyword evidence="2" id="KW-1185">Reference proteome</keyword>
<evidence type="ECO:0000313" key="2">
    <source>
        <dbReference type="Proteomes" id="UP001175211"/>
    </source>
</evidence>
<dbReference type="Proteomes" id="UP001175211">
    <property type="component" value="Unassembled WGS sequence"/>
</dbReference>
<dbReference type="RefSeq" id="XP_060322785.1">
    <property type="nucleotide sequence ID" value="XM_060470448.1"/>
</dbReference>
<comment type="caution">
    <text evidence="1">The sequence shown here is derived from an EMBL/GenBank/DDBJ whole genome shotgun (WGS) entry which is preliminary data.</text>
</comment>
<name>A0AA39JAT8_ARMTA</name>
<sequence>MSFTRYSTTLSNLTSIMGNETLRTEYQDAITFCNNNPSQLAGYGDIQRLLAETMVDSESRPDASFIVNQETREEMVFQMQGIVLEVALPPVHGNANNQRLDVPLFLVCSVSVNHLQQSVTIVGLEGDRQFVEALAAISCMLNLLSQSETNHVCASLQTRTGNGAQVTFRNWLLTPLHAVNEDNVVALPAAVDPHNLLLKELQPNKFSFTEDSNVSLEKYSRTADGHLSFVQRLDSIALMSTVGAPLVQAMEMASRNHEVQRPLPHKRRQDVMKIV</sequence>